<evidence type="ECO:0000313" key="2">
    <source>
        <dbReference type="Proteomes" id="UP000696931"/>
    </source>
</evidence>
<dbReference type="PROSITE" id="PS51257">
    <property type="entry name" value="PROKAR_LIPOPROTEIN"/>
    <property type="match status" value="1"/>
</dbReference>
<dbReference type="Gene3D" id="1.25.40.10">
    <property type="entry name" value="Tetratricopeptide repeat domain"/>
    <property type="match status" value="1"/>
</dbReference>
<reference evidence="1" key="1">
    <citation type="submission" date="2020-07" db="EMBL/GenBank/DDBJ databases">
        <title>Huge and variable diversity of episymbiotic CPR bacteria and DPANN archaea in groundwater ecosystems.</title>
        <authorList>
            <person name="He C.Y."/>
            <person name="Keren R."/>
            <person name="Whittaker M."/>
            <person name="Farag I.F."/>
            <person name="Doudna J."/>
            <person name="Cate J.H.D."/>
            <person name="Banfield J.F."/>
        </authorList>
    </citation>
    <scope>NUCLEOTIDE SEQUENCE</scope>
    <source>
        <strain evidence="1">NC_groundwater_1813_Pr3_B-0.1um_71_17</strain>
    </source>
</reference>
<sequence>MSGRVLVARPGRAASLALAALLVVLASLTTGCYSTQLTLLRSGLDSLRVQVDTLTVRDSIAYRVLADTRTELQSQRDLILSTRASSGSTLSELFDQISALQGKLDEVLHRFTTVVERSGAGGAVSAPAAGGTAPASGGAIVPPAASPVGDPAQAYDLATRDLTEGRYGMALGGYREFLRRFPASDLADNAQYGVGECFFAQAVFDSAAVEYGHVGTQWPKGDRAAAALYKLALCQERLGRTVESRKSFEELVKRFPGSSEAGLAKERLGSSRQ</sequence>
<evidence type="ECO:0000313" key="1">
    <source>
        <dbReference type="EMBL" id="MBI5171180.1"/>
    </source>
</evidence>
<dbReference type="Pfam" id="PF13174">
    <property type="entry name" value="TPR_6"/>
    <property type="match status" value="1"/>
</dbReference>
<dbReference type="AlphaFoldDB" id="A0A933SGC2"/>
<dbReference type="SUPFAM" id="SSF48452">
    <property type="entry name" value="TPR-like"/>
    <property type="match status" value="1"/>
</dbReference>
<name>A0A933SGC2_UNCEI</name>
<dbReference type="InterPro" id="IPR011990">
    <property type="entry name" value="TPR-like_helical_dom_sf"/>
</dbReference>
<comment type="caution">
    <text evidence="1">The sequence shown here is derived from an EMBL/GenBank/DDBJ whole genome shotgun (WGS) entry which is preliminary data.</text>
</comment>
<dbReference type="NCBIfam" id="TIGR02795">
    <property type="entry name" value="tol_pal_ybgF"/>
    <property type="match status" value="1"/>
</dbReference>
<dbReference type="InterPro" id="IPR019734">
    <property type="entry name" value="TPR_rpt"/>
</dbReference>
<dbReference type="GO" id="GO:0051301">
    <property type="term" value="P:cell division"/>
    <property type="evidence" value="ECO:0007669"/>
    <property type="project" value="InterPro"/>
</dbReference>
<protein>
    <submittedName>
        <fullName evidence="1">Tol-pal system protein YbgF</fullName>
    </submittedName>
</protein>
<gene>
    <name evidence="1" type="primary">ybgF</name>
    <name evidence="1" type="ORF">HZA61_16960</name>
</gene>
<dbReference type="EMBL" id="JACRIW010000121">
    <property type="protein sequence ID" value="MBI5171180.1"/>
    <property type="molecule type" value="Genomic_DNA"/>
</dbReference>
<dbReference type="InterPro" id="IPR014162">
    <property type="entry name" value="CpoB_C"/>
</dbReference>
<dbReference type="InterPro" id="IPR034706">
    <property type="entry name" value="CpoB"/>
</dbReference>
<dbReference type="HAMAP" id="MF_02066">
    <property type="entry name" value="CpoB"/>
    <property type="match status" value="1"/>
</dbReference>
<organism evidence="1 2">
    <name type="scientific">Eiseniibacteriota bacterium</name>
    <dbReference type="NCBI Taxonomy" id="2212470"/>
    <lineage>
        <taxon>Bacteria</taxon>
        <taxon>Candidatus Eiseniibacteriota</taxon>
    </lineage>
</organism>
<dbReference type="Proteomes" id="UP000696931">
    <property type="component" value="Unassembled WGS sequence"/>
</dbReference>
<accession>A0A933SGC2</accession>
<proteinExistence type="inferred from homology"/>